<dbReference type="SUPFAM" id="SSF55729">
    <property type="entry name" value="Acyl-CoA N-acyltransferases (Nat)"/>
    <property type="match status" value="1"/>
</dbReference>
<dbReference type="PANTHER" id="PTHR43877">
    <property type="entry name" value="AMINOALKYLPHOSPHONATE N-ACETYLTRANSFERASE-RELATED-RELATED"/>
    <property type="match status" value="1"/>
</dbReference>
<evidence type="ECO:0000256" key="1">
    <source>
        <dbReference type="ARBA" id="ARBA00022679"/>
    </source>
</evidence>
<dbReference type="EMBL" id="JBHRYB010000005">
    <property type="protein sequence ID" value="MFC3680152.1"/>
    <property type="molecule type" value="Genomic_DNA"/>
</dbReference>
<reference evidence="5" key="1">
    <citation type="journal article" date="2019" name="Int. J. Syst. Evol. Microbiol.">
        <title>The Global Catalogue of Microorganisms (GCM) 10K type strain sequencing project: providing services to taxonomists for standard genome sequencing and annotation.</title>
        <authorList>
            <consortium name="The Broad Institute Genomics Platform"/>
            <consortium name="The Broad Institute Genome Sequencing Center for Infectious Disease"/>
            <person name="Wu L."/>
            <person name="Ma J."/>
        </authorList>
    </citation>
    <scope>NUCLEOTIDE SEQUENCE [LARGE SCALE GENOMIC DNA]</scope>
    <source>
        <strain evidence="5">KCTC 42424</strain>
    </source>
</reference>
<dbReference type="InterPro" id="IPR016181">
    <property type="entry name" value="Acyl_CoA_acyltransferase"/>
</dbReference>
<evidence type="ECO:0000259" key="3">
    <source>
        <dbReference type="PROSITE" id="PS51186"/>
    </source>
</evidence>
<keyword evidence="1" id="KW-0808">Transferase</keyword>
<dbReference type="Gene3D" id="3.40.630.30">
    <property type="match status" value="1"/>
</dbReference>
<gene>
    <name evidence="4" type="ORF">ACFOMG_08525</name>
</gene>
<dbReference type="Pfam" id="PF25559">
    <property type="entry name" value="DUF7931"/>
    <property type="match status" value="1"/>
</dbReference>
<accession>A0ABV7VTG0</accession>
<dbReference type="Pfam" id="PF13673">
    <property type="entry name" value="Acetyltransf_10"/>
    <property type="match status" value="1"/>
</dbReference>
<dbReference type="PANTHER" id="PTHR43877:SF2">
    <property type="entry name" value="AMINOALKYLPHOSPHONATE N-ACETYLTRANSFERASE-RELATED"/>
    <property type="match status" value="1"/>
</dbReference>
<organism evidence="4 5">
    <name type="scientific">Bacterioplanoides pacificum</name>
    <dbReference type="NCBI Taxonomy" id="1171596"/>
    <lineage>
        <taxon>Bacteria</taxon>
        <taxon>Pseudomonadati</taxon>
        <taxon>Pseudomonadota</taxon>
        <taxon>Gammaproteobacteria</taxon>
        <taxon>Oceanospirillales</taxon>
        <taxon>Oceanospirillaceae</taxon>
        <taxon>Bacterioplanoides</taxon>
    </lineage>
</organism>
<dbReference type="InterPro" id="IPR000182">
    <property type="entry name" value="GNAT_dom"/>
</dbReference>
<keyword evidence="5" id="KW-1185">Reference proteome</keyword>
<evidence type="ECO:0000256" key="2">
    <source>
        <dbReference type="ARBA" id="ARBA00023315"/>
    </source>
</evidence>
<keyword evidence="2" id="KW-0012">Acyltransferase</keyword>
<comment type="caution">
    <text evidence="4">The sequence shown here is derived from an EMBL/GenBank/DDBJ whole genome shotgun (WGS) entry which is preliminary data.</text>
</comment>
<dbReference type="CDD" id="cd04301">
    <property type="entry name" value="NAT_SF"/>
    <property type="match status" value="1"/>
</dbReference>
<dbReference type="PROSITE" id="PS51186">
    <property type="entry name" value="GNAT"/>
    <property type="match status" value="1"/>
</dbReference>
<name>A0ABV7VTG0_9GAMM</name>
<proteinExistence type="predicted"/>
<dbReference type="InterPro" id="IPR050832">
    <property type="entry name" value="Bact_Acetyltransf"/>
</dbReference>
<sequence>MEIIEVSWSERRYRDILRSIRQKVFIEEQGVPAADEWDDKDDQALHFLALDGKRPVGCARLFKDGYFGRMAVLAEHRGQHWGSRLIKAMADHYQQELGGRILKASVQAQAFSFYRRNGFTPEGDFYRDAGIPHLTMTRILGREAPESHTFEAGQDDQLYQPDDPAAIEGLFQIGCQNNSRNLLLMINELNHPAWSSASSLDAIKRFIRSSSRRHIQLLINDESSGINDHPLIQLQQRISSRISLKVHSGVKNNGALFEPYAYLMINGPQVRACFNDRARVARYKEEFDDLWRSANPAKEARRLKI</sequence>
<dbReference type="InterPro" id="IPR057691">
    <property type="entry name" value="DUF7931"/>
</dbReference>
<protein>
    <submittedName>
        <fullName evidence="4">GNAT family N-acetyltransferase</fullName>
    </submittedName>
</protein>
<feature type="domain" description="N-acetyltransferase" evidence="3">
    <location>
        <begin position="1"/>
        <end position="141"/>
    </location>
</feature>
<dbReference type="RefSeq" id="WP_376866008.1">
    <property type="nucleotide sequence ID" value="NZ_JBHRYB010000005.1"/>
</dbReference>
<evidence type="ECO:0000313" key="5">
    <source>
        <dbReference type="Proteomes" id="UP001595722"/>
    </source>
</evidence>
<dbReference type="Proteomes" id="UP001595722">
    <property type="component" value="Unassembled WGS sequence"/>
</dbReference>
<evidence type="ECO:0000313" key="4">
    <source>
        <dbReference type="EMBL" id="MFC3680152.1"/>
    </source>
</evidence>